<keyword evidence="10" id="KW-1185">Reference proteome</keyword>
<feature type="compositionally biased region" description="Low complexity" evidence="7">
    <location>
        <begin position="268"/>
        <end position="277"/>
    </location>
</feature>
<evidence type="ECO:0000256" key="3">
    <source>
        <dbReference type="ARBA" id="ARBA00023054"/>
    </source>
</evidence>
<dbReference type="EMBL" id="JBJQOH010000006">
    <property type="protein sequence ID" value="KAL3683902.1"/>
    <property type="molecule type" value="Genomic_DNA"/>
</dbReference>
<evidence type="ECO:0000256" key="1">
    <source>
        <dbReference type="ARBA" id="ARBA00004049"/>
    </source>
</evidence>
<dbReference type="PANTHER" id="PTHR46373:SF2">
    <property type="entry name" value="RWP-RK DOMAIN-CONTAINING PROTEIN"/>
    <property type="match status" value="1"/>
</dbReference>
<dbReference type="AlphaFoldDB" id="A0ABD3H0F7"/>
<keyword evidence="3" id="KW-0175">Coiled coil</keyword>
<feature type="region of interest" description="Disordered" evidence="7">
    <location>
        <begin position="475"/>
        <end position="501"/>
    </location>
</feature>
<keyword evidence="6" id="KW-0539">Nucleus</keyword>
<keyword evidence="5" id="KW-0804">Transcription</keyword>
<name>A0ABD3H0F7_9MARC</name>
<evidence type="ECO:0000256" key="6">
    <source>
        <dbReference type="ARBA" id="ARBA00023242"/>
    </source>
</evidence>
<evidence type="ECO:0000256" key="7">
    <source>
        <dbReference type="SAM" id="MobiDB-lite"/>
    </source>
</evidence>
<dbReference type="PROSITE" id="PS51519">
    <property type="entry name" value="RWP_RK"/>
    <property type="match status" value="1"/>
</dbReference>
<dbReference type="InterPro" id="IPR044607">
    <property type="entry name" value="RKD-like"/>
</dbReference>
<dbReference type="GO" id="GO:0003677">
    <property type="term" value="F:DNA binding"/>
    <property type="evidence" value="ECO:0007669"/>
    <property type="project" value="UniProtKB-KW"/>
</dbReference>
<accession>A0ABD3H0F7</accession>
<protein>
    <recommendedName>
        <fullName evidence="8">RWP-RK domain-containing protein</fullName>
    </recommendedName>
</protein>
<proteinExistence type="predicted"/>
<organism evidence="9 10">
    <name type="scientific">Riccia sorocarpa</name>
    <dbReference type="NCBI Taxonomy" id="122646"/>
    <lineage>
        <taxon>Eukaryota</taxon>
        <taxon>Viridiplantae</taxon>
        <taxon>Streptophyta</taxon>
        <taxon>Embryophyta</taxon>
        <taxon>Marchantiophyta</taxon>
        <taxon>Marchantiopsida</taxon>
        <taxon>Marchantiidae</taxon>
        <taxon>Marchantiales</taxon>
        <taxon>Ricciaceae</taxon>
        <taxon>Riccia</taxon>
    </lineage>
</organism>
<dbReference type="Pfam" id="PF02042">
    <property type="entry name" value="RWP-RK"/>
    <property type="match status" value="1"/>
</dbReference>
<feature type="compositionally biased region" description="Low complexity" evidence="7">
    <location>
        <begin position="485"/>
        <end position="497"/>
    </location>
</feature>
<comment type="function">
    <text evidence="1">Putative transcription factor.</text>
</comment>
<evidence type="ECO:0000256" key="2">
    <source>
        <dbReference type="ARBA" id="ARBA00023015"/>
    </source>
</evidence>
<dbReference type="InterPro" id="IPR003035">
    <property type="entry name" value="RWP-RK_dom"/>
</dbReference>
<evidence type="ECO:0000256" key="5">
    <source>
        <dbReference type="ARBA" id="ARBA00023163"/>
    </source>
</evidence>
<gene>
    <name evidence="9" type="ORF">R1sor_001924</name>
</gene>
<evidence type="ECO:0000259" key="8">
    <source>
        <dbReference type="PROSITE" id="PS51519"/>
    </source>
</evidence>
<evidence type="ECO:0000313" key="9">
    <source>
        <dbReference type="EMBL" id="KAL3683902.1"/>
    </source>
</evidence>
<sequence>MTLTGCGSEGTGLRAAGPGSKRKRKINNGKKKGNEREERRKGEVVRLRREEGEASSSQEERKGFWLGELARGIRQIRCPGVKCGMGSTSLRASAFPAASASRSLHAVIVFQHLQNIEIIKSVHVYTENGSVTAIQQEFLLSPGAYAQISEPQPFCVSKFTPAGVEQFMGTLKHLTELEQWQCVLEFCINAPLATTVVPWLSVTRNPQLRALPSLANDLIQVEKAILREAQCFGLRQPPSPRQEQERPPAGTRGSPEETTSWHQLKWLPSSSPMSTSTVQSAESSDTREDGLGDGSSLQVETLHEWGSDLELASPRMFDSCILGSSWSTSISSVPFTALMSTQSPTSSLMNTHKAGCSSWSSPNLGLNSLSGTFEYHIDASSSQSNFGPGRISLNHDLPSPGGTPSSCHSDSVPMGINTGLSYKSRNSPPLRKAVERTRSHCSDESVCTPPLLNERQGSGFSLHSLPPQATKLRLTDRSHDLSPQETTSSRLSETSLSPKDGVTTRNMLEKVSGTATHHHRGPTERMTEITLSELSNYFNMPITQASKELKVGLTVLKKRCREFGIPRWPHRKMKSLDSLIQNIQELAKGPEGKTSAPVMNAVKELEHQKKRMEERPGIELAERTKRLRQACFKASYKRRRQAQTLAQQESYEVSGAVPVDQCVSTLVS</sequence>
<feature type="region of interest" description="Disordered" evidence="7">
    <location>
        <begin position="234"/>
        <end position="294"/>
    </location>
</feature>
<feature type="region of interest" description="Disordered" evidence="7">
    <location>
        <begin position="1"/>
        <end position="58"/>
    </location>
</feature>
<keyword evidence="2" id="KW-0805">Transcription regulation</keyword>
<feature type="compositionally biased region" description="Basic and acidic residues" evidence="7">
    <location>
        <begin position="32"/>
        <end position="58"/>
    </location>
</feature>
<reference evidence="9 10" key="1">
    <citation type="submission" date="2024-09" db="EMBL/GenBank/DDBJ databases">
        <title>Chromosome-scale assembly of Riccia sorocarpa.</title>
        <authorList>
            <person name="Paukszto L."/>
        </authorList>
    </citation>
    <scope>NUCLEOTIDE SEQUENCE [LARGE SCALE GENOMIC DNA]</scope>
    <source>
        <strain evidence="9">LP-2024</strain>
        <tissue evidence="9">Aerial parts of the thallus</tissue>
    </source>
</reference>
<keyword evidence="4" id="KW-0238">DNA-binding</keyword>
<evidence type="ECO:0000256" key="4">
    <source>
        <dbReference type="ARBA" id="ARBA00023125"/>
    </source>
</evidence>
<feature type="compositionally biased region" description="Basic residues" evidence="7">
    <location>
        <begin position="20"/>
        <end position="31"/>
    </location>
</feature>
<dbReference type="Proteomes" id="UP001633002">
    <property type="component" value="Unassembled WGS sequence"/>
</dbReference>
<comment type="caution">
    <text evidence="9">The sequence shown here is derived from an EMBL/GenBank/DDBJ whole genome shotgun (WGS) entry which is preliminary data.</text>
</comment>
<feature type="domain" description="RWP-RK" evidence="8">
    <location>
        <begin position="513"/>
        <end position="596"/>
    </location>
</feature>
<dbReference type="PANTHER" id="PTHR46373">
    <property type="entry name" value="PROTEIN RKD4"/>
    <property type="match status" value="1"/>
</dbReference>
<evidence type="ECO:0000313" key="10">
    <source>
        <dbReference type="Proteomes" id="UP001633002"/>
    </source>
</evidence>